<protein>
    <recommendedName>
        <fullName evidence="6">MSP domain-containing protein</fullName>
    </recommendedName>
</protein>
<evidence type="ECO:0000256" key="3">
    <source>
        <dbReference type="ARBA" id="ARBA00022692"/>
    </source>
</evidence>
<accession>A0A5P1EKP5</accession>
<dbReference type="PROSITE" id="PS51257">
    <property type="entry name" value="PROKAR_LIPOPROTEIN"/>
    <property type="match status" value="1"/>
</dbReference>
<keyword evidence="8" id="KW-1185">Reference proteome</keyword>
<keyword evidence="3" id="KW-0812">Transmembrane</keyword>
<dbReference type="Proteomes" id="UP000243459">
    <property type="component" value="Chromosome 6"/>
</dbReference>
<name>A0A5P1EKP5_ASPOF</name>
<dbReference type="GO" id="GO:0005789">
    <property type="term" value="C:endoplasmic reticulum membrane"/>
    <property type="evidence" value="ECO:0007669"/>
    <property type="project" value="InterPro"/>
</dbReference>
<dbReference type="InterPro" id="IPR000535">
    <property type="entry name" value="MSP_dom"/>
</dbReference>
<reference evidence="8" key="1">
    <citation type="journal article" date="2017" name="Nat. Commun.">
        <title>The asparagus genome sheds light on the origin and evolution of a young Y chromosome.</title>
        <authorList>
            <person name="Harkess A."/>
            <person name="Zhou J."/>
            <person name="Xu C."/>
            <person name="Bowers J.E."/>
            <person name="Van der Hulst R."/>
            <person name="Ayyampalayam S."/>
            <person name="Mercati F."/>
            <person name="Riccardi P."/>
            <person name="McKain M.R."/>
            <person name="Kakrana A."/>
            <person name="Tang H."/>
            <person name="Ray J."/>
            <person name="Groenendijk J."/>
            <person name="Arikit S."/>
            <person name="Mathioni S.M."/>
            <person name="Nakano M."/>
            <person name="Shan H."/>
            <person name="Telgmann-Rauber A."/>
            <person name="Kanno A."/>
            <person name="Yue Z."/>
            <person name="Chen H."/>
            <person name="Li W."/>
            <person name="Chen Y."/>
            <person name="Xu X."/>
            <person name="Zhang Y."/>
            <person name="Luo S."/>
            <person name="Chen H."/>
            <person name="Gao J."/>
            <person name="Mao Z."/>
            <person name="Pires J.C."/>
            <person name="Luo M."/>
            <person name="Kudrna D."/>
            <person name="Wing R.A."/>
            <person name="Meyers B.C."/>
            <person name="Yi K."/>
            <person name="Kong H."/>
            <person name="Lavrijsen P."/>
            <person name="Sunseri F."/>
            <person name="Falavigna A."/>
            <person name="Ye Y."/>
            <person name="Leebens-Mack J.H."/>
            <person name="Chen G."/>
        </authorList>
    </citation>
    <scope>NUCLEOTIDE SEQUENCE [LARGE SCALE GENOMIC DNA]</scope>
    <source>
        <strain evidence="8">cv. DH0086</strain>
    </source>
</reference>
<dbReference type="PROSITE" id="PS50202">
    <property type="entry name" value="MSP"/>
    <property type="match status" value="1"/>
</dbReference>
<sequence length="266" mass="29415">MVTKTNPSRPICGTSPSCPMCLDVSPHTPFATVACADAVVAVVVGRCYPPLSVLGFRRPSFPHRASVVAASLVVATLSPAEKRVTMASRRVELKKQIPCSIFISNKTDDHIALKLTSTNWVDYRIRPSMAILLPRSTREVIVLMEDQRKAPRNMRCDFSLTVNAVVTFAGATVKDVAHNMFFRESGNTVDKVELKAIYVSPPKLPSPVPERCDKRSLYWASATATLQKFYNGLARRRMWKSCTKINFDSNLIREPLLVSSSNQTGG</sequence>
<evidence type="ECO:0000256" key="5">
    <source>
        <dbReference type="ARBA" id="ARBA00023136"/>
    </source>
</evidence>
<comment type="similarity">
    <text evidence="2">Belongs to the VAMP-associated protein (VAP) (TC 9.B.17) family.</text>
</comment>
<evidence type="ECO:0000259" key="6">
    <source>
        <dbReference type="PROSITE" id="PS50202"/>
    </source>
</evidence>
<evidence type="ECO:0000256" key="4">
    <source>
        <dbReference type="ARBA" id="ARBA00022989"/>
    </source>
</evidence>
<keyword evidence="5" id="KW-0472">Membrane</keyword>
<dbReference type="InterPro" id="IPR016763">
    <property type="entry name" value="VAP"/>
</dbReference>
<dbReference type="GO" id="GO:0061817">
    <property type="term" value="P:endoplasmic reticulum-plasma membrane tethering"/>
    <property type="evidence" value="ECO:0007669"/>
    <property type="project" value="TreeGrafter"/>
</dbReference>
<dbReference type="Pfam" id="PF00635">
    <property type="entry name" value="Motile_Sperm"/>
    <property type="match status" value="1"/>
</dbReference>
<gene>
    <name evidence="7" type="ORF">A4U43_C06F770</name>
</gene>
<dbReference type="PANTHER" id="PTHR10809:SF6">
    <property type="entry name" value="AT11025P-RELATED"/>
    <property type="match status" value="1"/>
</dbReference>
<evidence type="ECO:0000313" key="7">
    <source>
        <dbReference type="EMBL" id="ONK65767.1"/>
    </source>
</evidence>
<dbReference type="EMBL" id="CM007386">
    <property type="protein sequence ID" value="ONK65767.1"/>
    <property type="molecule type" value="Genomic_DNA"/>
</dbReference>
<dbReference type="AlphaFoldDB" id="A0A5P1EKP5"/>
<evidence type="ECO:0000256" key="2">
    <source>
        <dbReference type="ARBA" id="ARBA00008932"/>
    </source>
</evidence>
<evidence type="ECO:0000256" key="1">
    <source>
        <dbReference type="ARBA" id="ARBA00004211"/>
    </source>
</evidence>
<dbReference type="GO" id="GO:0005886">
    <property type="term" value="C:plasma membrane"/>
    <property type="evidence" value="ECO:0007669"/>
    <property type="project" value="TreeGrafter"/>
</dbReference>
<keyword evidence="4" id="KW-1133">Transmembrane helix</keyword>
<proteinExistence type="inferred from homology"/>
<comment type="subcellular location">
    <subcellularLocation>
        <location evidence="1">Membrane</location>
        <topology evidence="1">Single-pass type IV membrane protein</topology>
    </subcellularLocation>
</comment>
<dbReference type="GO" id="GO:0090158">
    <property type="term" value="P:endoplasmic reticulum membrane organization"/>
    <property type="evidence" value="ECO:0007669"/>
    <property type="project" value="TreeGrafter"/>
</dbReference>
<dbReference type="Gramene" id="ONK65767">
    <property type="protein sequence ID" value="ONK65767"/>
    <property type="gene ID" value="A4U43_C06F770"/>
</dbReference>
<dbReference type="PANTHER" id="PTHR10809">
    <property type="entry name" value="VESICLE-ASSOCIATED MEMBRANE PROTEIN-ASSOCIATED PROTEIN"/>
    <property type="match status" value="1"/>
</dbReference>
<dbReference type="InterPro" id="IPR008962">
    <property type="entry name" value="PapD-like_sf"/>
</dbReference>
<organism evidence="7 8">
    <name type="scientific">Asparagus officinalis</name>
    <name type="common">Garden asparagus</name>
    <dbReference type="NCBI Taxonomy" id="4686"/>
    <lineage>
        <taxon>Eukaryota</taxon>
        <taxon>Viridiplantae</taxon>
        <taxon>Streptophyta</taxon>
        <taxon>Embryophyta</taxon>
        <taxon>Tracheophyta</taxon>
        <taxon>Spermatophyta</taxon>
        <taxon>Magnoliopsida</taxon>
        <taxon>Liliopsida</taxon>
        <taxon>Asparagales</taxon>
        <taxon>Asparagaceae</taxon>
        <taxon>Asparagoideae</taxon>
        <taxon>Asparagus</taxon>
    </lineage>
</organism>
<dbReference type="SUPFAM" id="SSF49354">
    <property type="entry name" value="PapD-like"/>
    <property type="match status" value="1"/>
</dbReference>
<dbReference type="Gene3D" id="2.60.40.10">
    <property type="entry name" value="Immunoglobulins"/>
    <property type="match status" value="1"/>
</dbReference>
<dbReference type="InterPro" id="IPR013783">
    <property type="entry name" value="Ig-like_fold"/>
</dbReference>
<feature type="domain" description="MSP" evidence="6">
    <location>
        <begin position="74"/>
        <end position="199"/>
    </location>
</feature>
<evidence type="ECO:0000313" key="8">
    <source>
        <dbReference type="Proteomes" id="UP000243459"/>
    </source>
</evidence>